<dbReference type="EMBL" id="CP003912">
    <property type="protein sequence ID" value="AGU53405.1"/>
    <property type="molecule type" value="Genomic_DNA"/>
</dbReference>
<feature type="domain" description="Lysozyme inhibitor LprI-like N-terminal" evidence="1">
    <location>
        <begin position="57"/>
        <end position="98"/>
    </location>
</feature>
<reference evidence="2 3" key="1">
    <citation type="submission" date="2012-10" db="EMBL/GenBank/DDBJ databases">
        <title>Genome sequence of Variovorax paradoxus B4.</title>
        <authorList>
            <person name="Schuldes J."/>
            <person name="Brandt U."/>
            <person name="Hiessl S."/>
            <person name="Wuebbeler J.H."/>
            <person name="Thuermer A."/>
            <person name="Steinbuechel A."/>
            <person name="Daniel R."/>
        </authorList>
    </citation>
    <scope>NUCLEOTIDE SEQUENCE [LARGE SCALE GENOMIC DNA]</scope>
    <source>
        <strain evidence="2 3">B4</strain>
    </source>
</reference>
<sequence length="100" mass="11309">MWTAFFSVAMHAERSRERSIYIRVELAKSVGHRCIFFAARSKNKVWGLCNESTKDPRGDQRTGKLLVDAQKKWLGFRDAECALQTVRTTGGSIQSMTVAI</sequence>
<evidence type="ECO:0000313" key="3">
    <source>
        <dbReference type="Proteomes" id="UP000016223"/>
    </source>
</evidence>
<gene>
    <name evidence="2" type="ORF">VAPA_2c08490</name>
</gene>
<accession>T1XMP8</accession>
<evidence type="ECO:0000313" key="2">
    <source>
        <dbReference type="EMBL" id="AGU53405.1"/>
    </source>
</evidence>
<proteinExistence type="predicted"/>
<dbReference type="Gene3D" id="1.20.1270.180">
    <property type="match status" value="1"/>
</dbReference>
<dbReference type="InterPro" id="IPR009739">
    <property type="entry name" value="LprI-like_N"/>
</dbReference>
<dbReference type="Pfam" id="PF07007">
    <property type="entry name" value="LprI"/>
    <property type="match status" value="1"/>
</dbReference>
<dbReference type="HOGENOM" id="CLU_2304832_0_0_4"/>
<organism evidence="2 3">
    <name type="scientific">Variovorax paradoxus B4</name>
    <dbReference type="NCBI Taxonomy" id="1246301"/>
    <lineage>
        <taxon>Bacteria</taxon>
        <taxon>Pseudomonadati</taxon>
        <taxon>Pseudomonadota</taxon>
        <taxon>Betaproteobacteria</taxon>
        <taxon>Burkholderiales</taxon>
        <taxon>Comamonadaceae</taxon>
        <taxon>Variovorax</taxon>
    </lineage>
</organism>
<dbReference type="Proteomes" id="UP000016223">
    <property type="component" value="Chromosome 2"/>
</dbReference>
<name>T1XMP8_VARPD</name>
<protein>
    <recommendedName>
        <fullName evidence="1">Lysozyme inhibitor LprI-like N-terminal domain-containing protein</fullName>
    </recommendedName>
</protein>
<dbReference type="AlphaFoldDB" id="T1XMP8"/>
<dbReference type="KEGG" id="vpd:VAPA_2c08490"/>
<evidence type="ECO:0000259" key="1">
    <source>
        <dbReference type="Pfam" id="PF07007"/>
    </source>
</evidence>
<dbReference type="PATRIC" id="fig|1246301.3.peg.6378"/>